<dbReference type="PANTHER" id="PTHR47893">
    <property type="entry name" value="REGULATORY PROTEIN PCHR"/>
    <property type="match status" value="1"/>
</dbReference>
<reference evidence="6" key="1">
    <citation type="submission" date="2016-04" db="EMBL/GenBank/DDBJ databases">
        <authorList>
            <person name="Chen L."/>
            <person name="Zhuang W."/>
            <person name="Wang G."/>
        </authorList>
    </citation>
    <scope>NUCLEOTIDE SEQUENCE [LARGE SCALE GENOMIC DNA]</scope>
    <source>
        <strain evidence="6">17621</strain>
    </source>
</reference>
<dbReference type="RefSeq" id="WP_081197278.1">
    <property type="nucleotide sequence ID" value="NZ_FOCZ01000010.1"/>
</dbReference>
<dbReference type="PROSITE" id="PS00041">
    <property type="entry name" value="HTH_ARAC_FAMILY_1"/>
    <property type="match status" value="1"/>
</dbReference>
<evidence type="ECO:0000313" key="5">
    <source>
        <dbReference type="EMBL" id="OQP56069.1"/>
    </source>
</evidence>
<gene>
    <name evidence="5" type="ORF">A4H97_21055</name>
</gene>
<dbReference type="InterPro" id="IPR053142">
    <property type="entry name" value="PchR_regulatory_protein"/>
</dbReference>
<keyword evidence="3" id="KW-0804">Transcription</keyword>
<protein>
    <recommendedName>
        <fullName evidence="4">HTH araC/xylS-type domain-containing protein</fullName>
    </recommendedName>
</protein>
<dbReference type="Proteomes" id="UP000192610">
    <property type="component" value="Unassembled WGS sequence"/>
</dbReference>
<evidence type="ECO:0000256" key="1">
    <source>
        <dbReference type="ARBA" id="ARBA00023015"/>
    </source>
</evidence>
<evidence type="ECO:0000256" key="2">
    <source>
        <dbReference type="ARBA" id="ARBA00023125"/>
    </source>
</evidence>
<dbReference type="InterPro" id="IPR018060">
    <property type="entry name" value="HTH_AraC"/>
</dbReference>
<keyword evidence="1" id="KW-0805">Transcription regulation</keyword>
<keyword evidence="6" id="KW-1185">Reference proteome</keyword>
<dbReference type="PANTHER" id="PTHR47893:SF1">
    <property type="entry name" value="REGULATORY PROTEIN PCHR"/>
    <property type="match status" value="1"/>
</dbReference>
<organism evidence="5 6">
    <name type="scientific">Niastella yeongjuensis</name>
    <dbReference type="NCBI Taxonomy" id="354355"/>
    <lineage>
        <taxon>Bacteria</taxon>
        <taxon>Pseudomonadati</taxon>
        <taxon>Bacteroidota</taxon>
        <taxon>Chitinophagia</taxon>
        <taxon>Chitinophagales</taxon>
        <taxon>Chitinophagaceae</taxon>
        <taxon>Niastella</taxon>
    </lineage>
</organism>
<comment type="caution">
    <text evidence="5">The sequence shown here is derived from an EMBL/GenBank/DDBJ whole genome shotgun (WGS) entry which is preliminary data.</text>
</comment>
<feature type="domain" description="HTH araC/xylS-type" evidence="4">
    <location>
        <begin position="12"/>
        <end position="110"/>
    </location>
</feature>
<dbReference type="GO" id="GO:0003700">
    <property type="term" value="F:DNA-binding transcription factor activity"/>
    <property type="evidence" value="ECO:0007669"/>
    <property type="project" value="InterPro"/>
</dbReference>
<dbReference type="InterPro" id="IPR018062">
    <property type="entry name" value="HTH_AraC-typ_CS"/>
</dbReference>
<dbReference type="GO" id="GO:0043565">
    <property type="term" value="F:sequence-specific DNA binding"/>
    <property type="evidence" value="ECO:0007669"/>
    <property type="project" value="InterPro"/>
</dbReference>
<dbReference type="Gene3D" id="1.10.10.60">
    <property type="entry name" value="Homeodomain-like"/>
    <property type="match status" value="1"/>
</dbReference>
<evidence type="ECO:0000256" key="3">
    <source>
        <dbReference type="ARBA" id="ARBA00023163"/>
    </source>
</evidence>
<sequence>MRINDGDIQIIIRAAAILEKEYKYHYTHRELALKAGTNESKLRVGFKQIYKCTIHEYLTRLRITKVKEMLLATDWPLQAIATSCGYKNPSLLIRNFKKSTGLTPLEWKAANNSIAGNLKR</sequence>
<dbReference type="Pfam" id="PF12833">
    <property type="entry name" value="HTH_18"/>
    <property type="match status" value="1"/>
</dbReference>
<name>A0A1V9FCH1_9BACT</name>
<proteinExistence type="predicted"/>
<dbReference type="OrthoDB" id="1451418at2"/>
<dbReference type="EMBL" id="LVXG01000002">
    <property type="protein sequence ID" value="OQP56069.1"/>
    <property type="molecule type" value="Genomic_DNA"/>
</dbReference>
<keyword evidence="2" id="KW-0238">DNA-binding</keyword>
<dbReference type="SUPFAM" id="SSF46689">
    <property type="entry name" value="Homeodomain-like"/>
    <property type="match status" value="2"/>
</dbReference>
<evidence type="ECO:0000259" key="4">
    <source>
        <dbReference type="PROSITE" id="PS01124"/>
    </source>
</evidence>
<dbReference type="SMART" id="SM00342">
    <property type="entry name" value="HTH_ARAC"/>
    <property type="match status" value="1"/>
</dbReference>
<dbReference type="InterPro" id="IPR009057">
    <property type="entry name" value="Homeodomain-like_sf"/>
</dbReference>
<dbReference type="PROSITE" id="PS01124">
    <property type="entry name" value="HTH_ARAC_FAMILY_2"/>
    <property type="match status" value="1"/>
</dbReference>
<dbReference type="AlphaFoldDB" id="A0A1V9FCH1"/>
<dbReference type="STRING" id="354355.SAMN05660816_04864"/>
<accession>A0A1V9FCH1</accession>
<evidence type="ECO:0000313" key="6">
    <source>
        <dbReference type="Proteomes" id="UP000192610"/>
    </source>
</evidence>